<feature type="transmembrane region" description="Helical" evidence="1">
    <location>
        <begin position="49"/>
        <end position="67"/>
    </location>
</feature>
<keyword evidence="1" id="KW-0472">Membrane</keyword>
<feature type="transmembrane region" description="Helical" evidence="1">
    <location>
        <begin position="439"/>
        <end position="456"/>
    </location>
</feature>
<feature type="transmembrane region" description="Helical" evidence="1">
    <location>
        <begin position="147"/>
        <end position="167"/>
    </location>
</feature>
<sequence length="457" mass="48821">MPKEFLLATRVTRSLSWLNTLQIRSLSTVAAALVVWLIGIHLTWLPDTFWSRGITLAVLVLVLVFTATSWHRKASARFGVGILVIVAGLASVSDLEFSPIEGIGAFDTVILLLLGIGVLRTYLEKQNVATIIEKALGHSWLSNKPRLLFLLYGGMTFFLSLAVVPIVGTLTRKTALDYRQHLRIAMRAVGGTMFLAPTTVGAAAVSVMFPSLPWMHVLLMGLPLALATALLTRSGPHTKALPSISHTAETTELNLGLPIFLFLGILVLSQGVLGQATVTSVALAITIAGIGSMIYRYGVLSAFKAIHSTFHRSGAEILLFLACGTLQASLARLGADNLEQMVPLALSEHLTSTTVFAFVVIGGLPLLTILGIHPMILFAGFFPLFHPFANADPALEYLIWIAMFVVAQLVSPVSISAVTAAASIGAAPWTVSLASHGRFALAFTGLCVAYFTIISLI</sequence>
<protein>
    <submittedName>
        <fullName evidence="2">Uncharacterized protein</fullName>
    </submittedName>
</protein>
<feature type="transmembrane region" description="Helical" evidence="1">
    <location>
        <begin position="278"/>
        <end position="297"/>
    </location>
</feature>
<feature type="transmembrane region" description="Helical" evidence="1">
    <location>
        <begin position="74"/>
        <end position="92"/>
    </location>
</feature>
<evidence type="ECO:0000313" key="2">
    <source>
        <dbReference type="EMBL" id="MCL7929908.1"/>
    </source>
</evidence>
<feature type="transmembrane region" description="Helical" evidence="1">
    <location>
        <begin position="397"/>
        <end position="427"/>
    </location>
</feature>
<name>A0ABT0SQQ4_9GAMM</name>
<dbReference type="Proteomes" id="UP001165308">
    <property type="component" value="Unassembled WGS sequence"/>
</dbReference>
<keyword evidence="3" id="KW-1185">Reference proteome</keyword>
<keyword evidence="1" id="KW-1133">Transmembrane helix</keyword>
<gene>
    <name evidence="2" type="ORF">M8006_07950</name>
</gene>
<feature type="transmembrane region" description="Helical" evidence="1">
    <location>
        <begin position="188"/>
        <end position="208"/>
    </location>
</feature>
<organism evidence="2 3">
    <name type="scientific">Halomonas llamarensis</name>
    <dbReference type="NCBI Taxonomy" id="2945104"/>
    <lineage>
        <taxon>Bacteria</taxon>
        <taxon>Pseudomonadati</taxon>
        <taxon>Pseudomonadota</taxon>
        <taxon>Gammaproteobacteria</taxon>
        <taxon>Oceanospirillales</taxon>
        <taxon>Halomonadaceae</taxon>
        <taxon>Halomonas</taxon>
    </lineage>
</organism>
<comment type="caution">
    <text evidence="2">The sequence shown here is derived from an EMBL/GenBank/DDBJ whole genome shotgun (WGS) entry which is preliminary data.</text>
</comment>
<dbReference type="EMBL" id="JAMJPJ010000009">
    <property type="protein sequence ID" value="MCL7929908.1"/>
    <property type="molecule type" value="Genomic_DNA"/>
</dbReference>
<proteinExistence type="predicted"/>
<feature type="transmembrane region" description="Helical" evidence="1">
    <location>
        <begin position="21"/>
        <end position="43"/>
    </location>
</feature>
<reference evidence="2" key="1">
    <citation type="submission" date="2022-05" db="EMBL/GenBank/DDBJ databases">
        <title>Halomonas geminus sp. nov. and Halomonas llamarensis sp. nov. isolated from high-altitude salars of the Atacama Desert.</title>
        <authorList>
            <person name="Hintersatz C."/>
            <person name="Rojas L.A."/>
            <person name="Wei T.-S."/>
            <person name="Kutschke S."/>
            <person name="Lehmann F."/>
            <person name="Jain R."/>
            <person name="Pollmann K."/>
        </authorList>
    </citation>
    <scope>NUCLEOTIDE SEQUENCE</scope>
    <source>
        <strain evidence="2">ATCHA</strain>
    </source>
</reference>
<dbReference type="RefSeq" id="WP_250080948.1">
    <property type="nucleotide sequence ID" value="NZ_JAMJPJ010000009.1"/>
</dbReference>
<feature type="transmembrane region" description="Helical" evidence="1">
    <location>
        <begin position="355"/>
        <end position="385"/>
    </location>
</feature>
<feature type="transmembrane region" description="Helical" evidence="1">
    <location>
        <begin position="214"/>
        <end position="232"/>
    </location>
</feature>
<accession>A0ABT0SQQ4</accession>
<evidence type="ECO:0000256" key="1">
    <source>
        <dbReference type="SAM" id="Phobius"/>
    </source>
</evidence>
<feature type="transmembrane region" description="Helical" evidence="1">
    <location>
        <begin position="253"/>
        <end position="272"/>
    </location>
</feature>
<evidence type="ECO:0000313" key="3">
    <source>
        <dbReference type="Proteomes" id="UP001165308"/>
    </source>
</evidence>
<keyword evidence="1" id="KW-0812">Transmembrane</keyword>